<dbReference type="PANTHER" id="PTHR42791:SF16">
    <property type="entry name" value="N-ACETYLTRANSFERASE DOMAIN-CONTAINING PROTEIN"/>
    <property type="match status" value="1"/>
</dbReference>
<organism evidence="2 3">
    <name type="scientific">Baudoinia panamericana (strain UAMH 10762)</name>
    <name type="common">Angels' share fungus</name>
    <name type="synonym">Baudoinia compniacensis (strain UAMH 10762)</name>
    <dbReference type="NCBI Taxonomy" id="717646"/>
    <lineage>
        <taxon>Eukaryota</taxon>
        <taxon>Fungi</taxon>
        <taxon>Dikarya</taxon>
        <taxon>Ascomycota</taxon>
        <taxon>Pezizomycotina</taxon>
        <taxon>Dothideomycetes</taxon>
        <taxon>Dothideomycetidae</taxon>
        <taxon>Mycosphaerellales</taxon>
        <taxon>Teratosphaeriaceae</taxon>
        <taxon>Baudoinia</taxon>
    </lineage>
</organism>
<dbReference type="EMBL" id="KB445564">
    <property type="protein sequence ID" value="EMC91505.1"/>
    <property type="molecule type" value="Genomic_DNA"/>
</dbReference>
<dbReference type="GO" id="GO:0016747">
    <property type="term" value="F:acyltransferase activity, transferring groups other than amino-acyl groups"/>
    <property type="evidence" value="ECO:0007669"/>
    <property type="project" value="InterPro"/>
</dbReference>
<dbReference type="STRING" id="717646.M2MYY0"/>
<dbReference type="Proteomes" id="UP000011761">
    <property type="component" value="Unassembled WGS sequence"/>
</dbReference>
<dbReference type="PANTHER" id="PTHR42791">
    <property type="entry name" value="GNAT FAMILY ACETYLTRANSFERASE"/>
    <property type="match status" value="1"/>
</dbReference>
<dbReference type="GeneID" id="19114542"/>
<feature type="non-terminal residue" evidence="2">
    <location>
        <position position="203"/>
    </location>
</feature>
<dbReference type="Gene3D" id="3.40.630.30">
    <property type="match status" value="1"/>
</dbReference>
<keyword evidence="3" id="KW-1185">Reference proteome</keyword>
<dbReference type="OrthoDB" id="2115692at2759"/>
<dbReference type="CDD" id="cd04301">
    <property type="entry name" value="NAT_SF"/>
    <property type="match status" value="1"/>
</dbReference>
<dbReference type="OMA" id="CGFDEIV"/>
<dbReference type="AlphaFoldDB" id="M2MYY0"/>
<name>M2MYY0_BAUPA</name>
<dbReference type="InterPro" id="IPR016181">
    <property type="entry name" value="Acyl_CoA_acyltransferase"/>
</dbReference>
<evidence type="ECO:0000259" key="1">
    <source>
        <dbReference type="Pfam" id="PF00583"/>
    </source>
</evidence>
<evidence type="ECO:0000313" key="2">
    <source>
        <dbReference type="EMBL" id="EMC91505.1"/>
    </source>
</evidence>
<sequence length="203" mass="23003">MPFREATYADLIPASHILSTAFKNDSFQSKYLRPLLSKYPHDLERHHLRQLRMQWARRSADHKLFVAFKPAADGKGEDCLTGVASWSRRSATPRPATWSVTAWTTAVGYYNQAEAYFWPDRAADPERATILTRSAPYSKHHWTGSRAEVWYLNIIGVDPRFEGQGIGRELVAWGFEQARKDGVGTSCIAASGRDQFYLACGFD</sequence>
<dbReference type="RefSeq" id="XP_007681449.1">
    <property type="nucleotide sequence ID" value="XM_007683259.1"/>
</dbReference>
<dbReference type="KEGG" id="bcom:BAUCODRAFT_46074"/>
<dbReference type="InterPro" id="IPR000182">
    <property type="entry name" value="GNAT_dom"/>
</dbReference>
<proteinExistence type="predicted"/>
<dbReference type="InterPro" id="IPR052523">
    <property type="entry name" value="Trichothecene_AcTrans"/>
</dbReference>
<evidence type="ECO:0000313" key="3">
    <source>
        <dbReference type="Proteomes" id="UP000011761"/>
    </source>
</evidence>
<dbReference type="SUPFAM" id="SSF55729">
    <property type="entry name" value="Acyl-CoA N-acyltransferases (Nat)"/>
    <property type="match status" value="1"/>
</dbReference>
<gene>
    <name evidence="2" type="ORF">BAUCODRAFT_46074</name>
</gene>
<dbReference type="eggNOG" id="ENOG502SQMB">
    <property type="taxonomic scope" value="Eukaryota"/>
</dbReference>
<dbReference type="HOGENOM" id="CLU_060131_3_1_1"/>
<feature type="domain" description="N-acetyltransferase" evidence="1">
    <location>
        <begin position="142"/>
        <end position="202"/>
    </location>
</feature>
<accession>M2MYY0</accession>
<reference evidence="2 3" key="1">
    <citation type="journal article" date="2012" name="PLoS Pathog.">
        <title>Diverse lifestyles and strategies of plant pathogenesis encoded in the genomes of eighteen Dothideomycetes fungi.</title>
        <authorList>
            <person name="Ohm R.A."/>
            <person name="Feau N."/>
            <person name="Henrissat B."/>
            <person name="Schoch C.L."/>
            <person name="Horwitz B.A."/>
            <person name="Barry K.W."/>
            <person name="Condon B.J."/>
            <person name="Copeland A.C."/>
            <person name="Dhillon B."/>
            <person name="Glaser F."/>
            <person name="Hesse C.N."/>
            <person name="Kosti I."/>
            <person name="LaButti K."/>
            <person name="Lindquist E.A."/>
            <person name="Lucas S."/>
            <person name="Salamov A.A."/>
            <person name="Bradshaw R.E."/>
            <person name="Ciuffetti L."/>
            <person name="Hamelin R.C."/>
            <person name="Kema G.H.J."/>
            <person name="Lawrence C."/>
            <person name="Scott J.A."/>
            <person name="Spatafora J.W."/>
            <person name="Turgeon B.G."/>
            <person name="de Wit P.J.G.M."/>
            <person name="Zhong S."/>
            <person name="Goodwin S.B."/>
            <person name="Grigoriev I.V."/>
        </authorList>
    </citation>
    <scope>NUCLEOTIDE SEQUENCE [LARGE SCALE GENOMIC DNA]</scope>
    <source>
        <strain evidence="2 3">UAMH 10762</strain>
    </source>
</reference>
<dbReference type="Pfam" id="PF00583">
    <property type="entry name" value="Acetyltransf_1"/>
    <property type="match status" value="1"/>
</dbReference>
<protein>
    <recommendedName>
        <fullName evidence="1">N-acetyltransferase domain-containing protein</fullName>
    </recommendedName>
</protein>